<accession>A0ABV7AYZ0</accession>
<organism evidence="1 2">
    <name type="scientific">Azotobacter bryophylli</name>
    <dbReference type="NCBI Taxonomy" id="1986537"/>
    <lineage>
        <taxon>Bacteria</taxon>
        <taxon>Pseudomonadati</taxon>
        <taxon>Pseudomonadota</taxon>
        <taxon>Gammaproteobacteria</taxon>
        <taxon>Pseudomonadales</taxon>
        <taxon>Pseudomonadaceae</taxon>
        <taxon>Azotobacter</taxon>
    </lineage>
</organism>
<proteinExistence type="predicted"/>
<evidence type="ECO:0000313" key="2">
    <source>
        <dbReference type="Proteomes" id="UP001595457"/>
    </source>
</evidence>
<comment type="caution">
    <text evidence="1">The sequence shown here is derived from an EMBL/GenBank/DDBJ whole genome shotgun (WGS) entry which is preliminary data.</text>
</comment>
<dbReference type="InterPro" id="IPR015867">
    <property type="entry name" value="N-reg_PII/ATP_PRibTrfase_C"/>
</dbReference>
<keyword evidence="2" id="KW-1185">Reference proteome</keyword>
<dbReference type="EMBL" id="JBHRSJ010000034">
    <property type="protein sequence ID" value="MFC2973747.1"/>
    <property type="molecule type" value="Genomic_DNA"/>
</dbReference>
<evidence type="ECO:0000313" key="1">
    <source>
        <dbReference type="EMBL" id="MFC2973747.1"/>
    </source>
</evidence>
<gene>
    <name evidence="1" type="ORF">ACFOJE_16200</name>
</gene>
<reference evidence="2" key="1">
    <citation type="journal article" date="2019" name="Int. J. Syst. Evol. Microbiol.">
        <title>The Global Catalogue of Microorganisms (GCM) 10K type strain sequencing project: providing services to taxonomists for standard genome sequencing and annotation.</title>
        <authorList>
            <consortium name="The Broad Institute Genomics Platform"/>
            <consortium name="The Broad Institute Genome Sequencing Center for Infectious Disease"/>
            <person name="Wu L."/>
            <person name="Ma J."/>
        </authorList>
    </citation>
    <scope>NUCLEOTIDE SEQUENCE [LARGE SCALE GENOMIC DNA]</scope>
    <source>
        <strain evidence="2">KCTC 62195</strain>
    </source>
</reference>
<protein>
    <submittedName>
        <fullName evidence="1">DUF3240 family protein</fullName>
    </submittedName>
</protein>
<dbReference type="Pfam" id="PF11582">
    <property type="entry name" value="DUF3240"/>
    <property type="match status" value="1"/>
</dbReference>
<name>A0ABV7AYZ0_9GAMM</name>
<dbReference type="Gene3D" id="3.30.70.120">
    <property type="match status" value="1"/>
</dbReference>
<dbReference type="RefSeq" id="WP_377815590.1">
    <property type="nucleotide sequence ID" value="NZ_JBHRSJ010000034.1"/>
</dbReference>
<dbReference type="InterPro" id="IPR021634">
    <property type="entry name" value="DUF3240"/>
</dbReference>
<sequence>MSELCLTLLCPPEVEEKLIDLLLLMPNARVFSSTARSAHGMSQEYMDEKEQVLGWTRTTEVRALITADEQTALLETLRQQFSGVGIRYWTMPVVDSGVIL</sequence>
<dbReference type="Proteomes" id="UP001595457">
    <property type="component" value="Unassembled WGS sequence"/>
</dbReference>